<dbReference type="EMBL" id="JABCKV010000133">
    <property type="protein sequence ID" value="KAG5643112.1"/>
    <property type="molecule type" value="Genomic_DNA"/>
</dbReference>
<gene>
    <name evidence="3" type="ORF">DXG03_001538</name>
</gene>
<dbReference type="Proteomes" id="UP000775547">
    <property type="component" value="Unassembled WGS sequence"/>
</dbReference>
<protein>
    <submittedName>
        <fullName evidence="3">Uncharacterized protein</fullName>
    </submittedName>
</protein>
<feature type="region of interest" description="Disordered" evidence="1">
    <location>
        <begin position="451"/>
        <end position="537"/>
    </location>
</feature>
<feature type="compositionally biased region" description="Basic residues" evidence="1">
    <location>
        <begin position="528"/>
        <end position="537"/>
    </location>
</feature>
<name>A0A9P7G304_9AGAR</name>
<comment type="caution">
    <text evidence="3">The sequence shown here is derived from an EMBL/GenBank/DDBJ whole genome shotgun (WGS) entry which is preliminary data.</text>
</comment>
<dbReference type="PANTHER" id="PTHR34587">
    <property type="entry name" value="VWFA DOMAIN-CONTAINING PROTEIN"/>
    <property type="match status" value="1"/>
</dbReference>
<evidence type="ECO:0000256" key="1">
    <source>
        <dbReference type="SAM" id="MobiDB-lite"/>
    </source>
</evidence>
<keyword evidence="4" id="KW-1185">Reference proteome</keyword>
<reference evidence="3" key="1">
    <citation type="submission" date="2020-07" db="EMBL/GenBank/DDBJ databases">
        <authorList>
            <person name="Nieuwenhuis M."/>
            <person name="Van De Peppel L.J.J."/>
        </authorList>
    </citation>
    <scope>NUCLEOTIDE SEQUENCE</scope>
    <source>
        <strain evidence="3">AP01</strain>
        <tissue evidence="3">Mycelium</tissue>
    </source>
</reference>
<feature type="compositionally biased region" description="Low complexity" evidence="1">
    <location>
        <begin position="456"/>
        <end position="526"/>
    </location>
</feature>
<sequence>MHSRSILVAFLTLALSSFSAQAAPAPSHHRADCEAPIIHTVVRTVTVTAGATATPKPNNTNQGGDKVPPINHYNGNNSNGGGVKTTTTAATTSKAVTTTAATSTKADTTAKVTTTKATTSVKATSTNAGTTSKVTTTHAGTTSKATTTHIGTTSKATTTNASTTAKVTTTKAATTVKGTTAHVGTTSKVTTTNASTTAKVTTTKAATTTNAGTTTTAASTTLQRGNDDVETTIQALSPQVIARGFANDGQDVPTAGQVPSLTSTNNFINFCLTVPNLPITDGKQITTGSCNPAPIGAIPSTDNMPSSKFAFPANFGTVKANTPFTIQMNIQNLQTGFFVNAQSNYFAAPQQLNGQGQIQGHSHVVVEQLTALDQGTPTDPKKFAFFKGLNAAAAGGQLTADVTAGLPAGFYKLSSINTASNHQPVIVPVAQHGSLDDAIYFTVTADGNPLPGSVGAEPPAASLTASSTASEEATSTSVNAKESVAASSAAGAAPTEAAPATDAAAAKTESTPAEAPAEASATAPAARRSLRFSKRRL</sequence>
<feature type="region of interest" description="Disordered" evidence="1">
    <location>
        <begin position="50"/>
        <end position="82"/>
    </location>
</feature>
<accession>A0A9P7G304</accession>
<evidence type="ECO:0000313" key="4">
    <source>
        <dbReference type="Proteomes" id="UP000775547"/>
    </source>
</evidence>
<keyword evidence="2" id="KW-0732">Signal</keyword>
<proteinExistence type="predicted"/>
<reference evidence="3" key="2">
    <citation type="submission" date="2021-10" db="EMBL/GenBank/DDBJ databases">
        <title>Phylogenomics reveals ancestral predisposition of the termite-cultivated fungus Termitomyces towards a domesticated lifestyle.</title>
        <authorList>
            <person name="Auxier B."/>
            <person name="Grum-Grzhimaylo A."/>
            <person name="Cardenas M.E."/>
            <person name="Lodge J.D."/>
            <person name="Laessoe T."/>
            <person name="Pedersen O."/>
            <person name="Smith M.E."/>
            <person name="Kuyper T.W."/>
            <person name="Franco-Molano E.A."/>
            <person name="Baroni T.J."/>
            <person name="Aanen D.K."/>
        </authorList>
    </citation>
    <scope>NUCLEOTIDE SEQUENCE</scope>
    <source>
        <strain evidence="3">AP01</strain>
        <tissue evidence="3">Mycelium</tissue>
    </source>
</reference>
<evidence type="ECO:0000256" key="2">
    <source>
        <dbReference type="SAM" id="SignalP"/>
    </source>
</evidence>
<organism evidence="3 4">
    <name type="scientific">Asterophora parasitica</name>
    <dbReference type="NCBI Taxonomy" id="117018"/>
    <lineage>
        <taxon>Eukaryota</taxon>
        <taxon>Fungi</taxon>
        <taxon>Dikarya</taxon>
        <taxon>Basidiomycota</taxon>
        <taxon>Agaricomycotina</taxon>
        <taxon>Agaricomycetes</taxon>
        <taxon>Agaricomycetidae</taxon>
        <taxon>Agaricales</taxon>
        <taxon>Tricholomatineae</taxon>
        <taxon>Lyophyllaceae</taxon>
        <taxon>Asterophora</taxon>
    </lineage>
</organism>
<evidence type="ECO:0000313" key="3">
    <source>
        <dbReference type="EMBL" id="KAG5643112.1"/>
    </source>
</evidence>
<feature type="chain" id="PRO_5040110853" evidence="2">
    <location>
        <begin position="23"/>
        <end position="537"/>
    </location>
</feature>
<dbReference type="PANTHER" id="PTHR34587:SF2">
    <property type="entry name" value="G-PROTEIN COUPLED RECEPTORS FAMILY 1 PROFILE DOMAIN-CONTAINING PROTEIN"/>
    <property type="match status" value="1"/>
</dbReference>
<dbReference type="OrthoDB" id="2336871at2759"/>
<feature type="signal peptide" evidence="2">
    <location>
        <begin position="1"/>
        <end position="22"/>
    </location>
</feature>
<dbReference type="AlphaFoldDB" id="A0A9P7G304"/>
<dbReference type="InterPro" id="IPR053216">
    <property type="entry name" value="Appressorial_penetr-assoc"/>
</dbReference>